<organism evidence="2 3">
    <name type="scientific">Helobdella robusta</name>
    <name type="common">Californian leech</name>
    <dbReference type="NCBI Taxonomy" id="6412"/>
    <lineage>
        <taxon>Eukaryota</taxon>
        <taxon>Metazoa</taxon>
        <taxon>Spiralia</taxon>
        <taxon>Lophotrochozoa</taxon>
        <taxon>Annelida</taxon>
        <taxon>Clitellata</taxon>
        <taxon>Hirudinea</taxon>
        <taxon>Rhynchobdellida</taxon>
        <taxon>Glossiphoniidae</taxon>
        <taxon>Helobdella</taxon>
    </lineage>
</organism>
<proteinExistence type="predicted"/>
<dbReference type="HOGENOM" id="CLU_1697431_0_0_1"/>
<dbReference type="EMBL" id="AMQM01003835">
    <property type="status" value="NOT_ANNOTATED_CDS"/>
    <property type="molecule type" value="Genomic_DNA"/>
</dbReference>
<accession>T1F404</accession>
<dbReference type="GeneID" id="20203553"/>
<dbReference type="EMBL" id="KB096325">
    <property type="protein sequence ID" value="ESO05617.1"/>
    <property type="molecule type" value="Genomic_DNA"/>
</dbReference>
<evidence type="ECO:0000313" key="2">
    <source>
        <dbReference type="EnsemblMetazoa" id="HelroP171271"/>
    </source>
</evidence>
<name>T1F404_HELRO</name>
<reference evidence="2" key="3">
    <citation type="submission" date="2015-06" db="UniProtKB">
        <authorList>
            <consortium name="EnsemblMetazoa"/>
        </authorList>
    </citation>
    <scope>IDENTIFICATION</scope>
</reference>
<dbReference type="RefSeq" id="XP_009016250.1">
    <property type="nucleotide sequence ID" value="XM_009018002.1"/>
</dbReference>
<evidence type="ECO:0000313" key="1">
    <source>
        <dbReference type="EMBL" id="ESO05617.1"/>
    </source>
</evidence>
<sequence>MYTSTFFSDVMKCKKMQIKFLPNRYLKTGIEEHAELMSGLGFTAHWLSYFSSAVNSIIYNFMSDEACFAPRVRSGMNTVRNQSFNSLRYNTQVDHSEDSTKRMNIEYEYMLNDASHTKHVIGGDLFIIFEPGYCETAPDDLNHETITPPWNYEKI</sequence>
<dbReference type="EnsemblMetazoa" id="HelroT171271">
    <property type="protein sequence ID" value="HelroP171271"/>
    <property type="gene ID" value="HelroG171271"/>
</dbReference>
<protein>
    <submittedName>
        <fullName evidence="1 2">Uncharacterized protein</fullName>
    </submittedName>
</protein>
<evidence type="ECO:0000313" key="3">
    <source>
        <dbReference type="Proteomes" id="UP000015101"/>
    </source>
</evidence>
<gene>
    <name evidence="2" type="primary">20203553</name>
    <name evidence="1" type="ORF">HELRODRAFT_171271</name>
</gene>
<dbReference type="CTD" id="20203553"/>
<reference evidence="1 3" key="2">
    <citation type="journal article" date="2013" name="Nature">
        <title>Insights into bilaterian evolution from three spiralian genomes.</title>
        <authorList>
            <person name="Simakov O."/>
            <person name="Marletaz F."/>
            <person name="Cho S.J."/>
            <person name="Edsinger-Gonzales E."/>
            <person name="Havlak P."/>
            <person name="Hellsten U."/>
            <person name="Kuo D.H."/>
            <person name="Larsson T."/>
            <person name="Lv J."/>
            <person name="Arendt D."/>
            <person name="Savage R."/>
            <person name="Osoegawa K."/>
            <person name="de Jong P."/>
            <person name="Grimwood J."/>
            <person name="Chapman J.A."/>
            <person name="Shapiro H."/>
            <person name="Aerts A."/>
            <person name="Otillar R.P."/>
            <person name="Terry A.Y."/>
            <person name="Boore J.L."/>
            <person name="Grigoriev I.V."/>
            <person name="Lindberg D.R."/>
            <person name="Seaver E.C."/>
            <person name="Weisblat D.A."/>
            <person name="Putnam N.H."/>
            <person name="Rokhsar D.S."/>
        </authorList>
    </citation>
    <scope>NUCLEOTIDE SEQUENCE</scope>
</reference>
<dbReference type="Proteomes" id="UP000015101">
    <property type="component" value="Unassembled WGS sequence"/>
</dbReference>
<reference evidence="3" key="1">
    <citation type="submission" date="2012-12" db="EMBL/GenBank/DDBJ databases">
        <authorList>
            <person name="Hellsten U."/>
            <person name="Grimwood J."/>
            <person name="Chapman J.A."/>
            <person name="Shapiro H."/>
            <person name="Aerts A."/>
            <person name="Otillar R.P."/>
            <person name="Terry A.Y."/>
            <person name="Boore J.L."/>
            <person name="Simakov O."/>
            <person name="Marletaz F."/>
            <person name="Cho S.-J."/>
            <person name="Edsinger-Gonzales E."/>
            <person name="Havlak P."/>
            <person name="Kuo D.-H."/>
            <person name="Larsson T."/>
            <person name="Lv J."/>
            <person name="Arendt D."/>
            <person name="Savage R."/>
            <person name="Osoegawa K."/>
            <person name="de Jong P."/>
            <person name="Lindberg D.R."/>
            <person name="Seaver E.C."/>
            <person name="Weisblat D.A."/>
            <person name="Putnam N.H."/>
            <person name="Grigoriev I.V."/>
            <person name="Rokhsar D.S."/>
        </authorList>
    </citation>
    <scope>NUCLEOTIDE SEQUENCE</scope>
</reference>
<dbReference type="AlphaFoldDB" id="T1F404"/>
<dbReference type="KEGG" id="hro:HELRODRAFT_171271"/>
<dbReference type="InParanoid" id="T1F404"/>
<keyword evidence="3" id="KW-1185">Reference proteome</keyword>